<dbReference type="InterPro" id="IPR039261">
    <property type="entry name" value="FNR_nucleotide-bd"/>
</dbReference>
<dbReference type="STRING" id="572547.Amico_1368"/>
<feature type="binding site" evidence="2">
    <location>
        <position position="222"/>
    </location>
    <ligand>
        <name>[2Fe-2S] cluster</name>
        <dbReference type="ChEBI" id="CHEBI:190135"/>
    </ligand>
</feature>
<dbReference type="GO" id="GO:0050660">
    <property type="term" value="F:flavin adenine dinucleotide binding"/>
    <property type="evidence" value="ECO:0007669"/>
    <property type="project" value="InterPro"/>
</dbReference>
<dbReference type="SUPFAM" id="SSF63380">
    <property type="entry name" value="Riboflavin synthase domain-like"/>
    <property type="match status" value="1"/>
</dbReference>
<organism evidence="5 6">
    <name type="scientific">Aminobacterium colombiense (strain DSM 12261 / ALA-1)</name>
    <dbReference type="NCBI Taxonomy" id="572547"/>
    <lineage>
        <taxon>Bacteria</taxon>
        <taxon>Thermotogati</taxon>
        <taxon>Synergistota</taxon>
        <taxon>Synergistia</taxon>
        <taxon>Synergistales</taxon>
        <taxon>Aminobacteriaceae</taxon>
        <taxon>Aminobacterium</taxon>
    </lineage>
</organism>
<dbReference type="InterPro" id="IPR019480">
    <property type="entry name" value="Dihydroorotate_DH_Fe-S-bd"/>
</dbReference>
<keyword evidence="6" id="KW-1185">Reference proteome</keyword>
<keyword evidence="1" id="KW-0274">FAD</keyword>
<gene>
    <name evidence="5" type="ordered locus">Amico_1368</name>
</gene>
<dbReference type="PANTHER" id="PTHR43513:SF3">
    <property type="entry name" value="DIHYDROOROTATE DEHYDROGENASE B (NAD(+)), ELECTRON TRANSFER SUBUNIT-RELATED"/>
    <property type="match status" value="1"/>
</dbReference>
<dbReference type="Gene3D" id="2.40.30.10">
    <property type="entry name" value="Translation factors"/>
    <property type="match status" value="1"/>
</dbReference>
<dbReference type="Proteomes" id="UP000002366">
    <property type="component" value="Chromosome"/>
</dbReference>
<comment type="cofactor">
    <cofactor evidence="2">
        <name>[2Fe-2S] cluster</name>
        <dbReference type="ChEBI" id="CHEBI:190135"/>
    </cofactor>
    <text evidence="2">Binds 1 [2Fe-2S] cluster per subunit.</text>
</comment>
<dbReference type="Gene3D" id="3.40.50.80">
    <property type="entry name" value="Nucleotide-binding domain of ferredoxin-NADP reductase (FNR) module"/>
    <property type="match status" value="1"/>
</dbReference>
<dbReference type="GO" id="GO:0046872">
    <property type="term" value="F:metal ion binding"/>
    <property type="evidence" value="ECO:0007669"/>
    <property type="project" value="UniProtKB-KW"/>
</dbReference>
<keyword evidence="1" id="KW-0285">Flavoprotein</keyword>
<proteinExistence type="predicted"/>
<feature type="binding site" evidence="1">
    <location>
        <begin position="62"/>
        <end position="64"/>
    </location>
    <ligand>
        <name>FAD</name>
        <dbReference type="ChEBI" id="CHEBI:57692"/>
    </ligand>
</feature>
<dbReference type="PANTHER" id="PTHR43513">
    <property type="entry name" value="DIHYDROOROTATE DEHYDROGENASE B (NAD(+)), ELECTRON TRANSFER SUBUNIT"/>
    <property type="match status" value="1"/>
</dbReference>
<dbReference type="GO" id="GO:0051537">
    <property type="term" value="F:2 iron, 2 sulfur cluster binding"/>
    <property type="evidence" value="ECO:0007669"/>
    <property type="project" value="UniProtKB-KW"/>
</dbReference>
<dbReference type="InterPro" id="IPR050353">
    <property type="entry name" value="PyrK_electron_transfer"/>
</dbReference>
<feature type="domain" description="Oxidoreductase FAD/NAD(P)-binding" evidence="3">
    <location>
        <begin position="103"/>
        <end position="196"/>
    </location>
</feature>
<accession>D5EG03</accession>
<name>D5EG03_AMICL</name>
<dbReference type="HOGENOM" id="CLU_003827_1_0_0"/>
<dbReference type="KEGG" id="aco:Amico_1368"/>
<dbReference type="CDD" id="cd06219">
    <property type="entry name" value="DHOD_e_trans_like1"/>
    <property type="match status" value="1"/>
</dbReference>
<evidence type="ECO:0000313" key="6">
    <source>
        <dbReference type="Proteomes" id="UP000002366"/>
    </source>
</evidence>
<dbReference type="Pfam" id="PF00175">
    <property type="entry name" value="NAD_binding_1"/>
    <property type="match status" value="1"/>
</dbReference>
<evidence type="ECO:0000256" key="1">
    <source>
        <dbReference type="PIRSR" id="PIRSR006816-1"/>
    </source>
</evidence>
<evidence type="ECO:0000256" key="2">
    <source>
        <dbReference type="PIRSR" id="PIRSR006816-2"/>
    </source>
</evidence>
<dbReference type="NCBIfam" id="NF004862">
    <property type="entry name" value="PRK06222.1"/>
    <property type="match status" value="1"/>
</dbReference>
<dbReference type="SUPFAM" id="SSF52343">
    <property type="entry name" value="Ferredoxin reductase-like, C-terminal NADP-linked domain"/>
    <property type="match status" value="1"/>
</dbReference>
<dbReference type="eggNOG" id="COG0543">
    <property type="taxonomic scope" value="Bacteria"/>
</dbReference>
<dbReference type="EMBL" id="CP001997">
    <property type="protein sequence ID" value="ADE57485.1"/>
    <property type="molecule type" value="Genomic_DNA"/>
</dbReference>
<evidence type="ECO:0000259" key="3">
    <source>
        <dbReference type="Pfam" id="PF00175"/>
    </source>
</evidence>
<comment type="cofactor">
    <cofactor evidence="1">
        <name>FAD</name>
        <dbReference type="ChEBI" id="CHEBI:57692"/>
    </cofactor>
    <text evidence="1">Binds 1 FAD per subunit.</text>
</comment>
<dbReference type="GO" id="GO:0016491">
    <property type="term" value="F:oxidoreductase activity"/>
    <property type="evidence" value="ECO:0007669"/>
    <property type="project" value="InterPro"/>
</dbReference>
<dbReference type="RefSeq" id="WP_013048748.1">
    <property type="nucleotide sequence ID" value="NC_014011.1"/>
</dbReference>
<dbReference type="InterPro" id="IPR017938">
    <property type="entry name" value="Riboflavin_synthase-like_b-brl"/>
</dbReference>
<keyword evidence="2" id="KW-0001">2Fe-2S</keyword>
<keyword evidence="2" id="KW-0408">Iron</keyword>
<protein>
    <submittedName>
        <fullName evidence="5">Oxidoreductase FAD/NAD(P)-binding domain protein</fullName>
    </submittedName>
</protein>
<dbReference type="PIRSF" id="PIRSF006816">
    <property type="entry name" value="Cyc3_hyd_g"/>
    <property type="match status" value="1"/>
</dbReference>
<dbReference type="InterPro" id="IPR012165">
    <property type="entry name" value="Cyt_c3_hydrogenase_gsu"/>
</dbReference>
<keyword evidence="2" id="KW-0411">Iron-sulfur</keyword>
<feature type="binding site" evidence="2">
    <location>
        <position position="225"/>
    </location>
    <ligand>
        <name>[2Fe-2S] cluster</name>
        <dbReference type="ChEBI" id="CHEBI:190135"/>
    </ligand>
</feature>
<keyword evidence="2" id="KW-0479">Metal-binding</keyword>
<feature type="domain" description="Dihydroorotate dehydrogenase electron transfer subunit iron-sulphur cluster binding" evidence="4">
    <location>
        <begin position="212"/>
        <end position="248"/>
    </location>
</feature>
<dbReference type="GO" id="GO:0006221">
    <property type="term" value="P:pyrimidine nucleotide biosynthetic process"/>
    <property type="evidence" value="ECO:0007669"/>
    <property type="project" value="InterPro"/>
</dbReference>
<dbReference type="InterPro" id="IPR001433">
    <property type="entry name" value="OxRdtase_FAD/NAD-bd"/>
</dbReference>
<feature type="binding site" evidence="2">
    <location>
        <position position="237"/>
    </location>
    <ligand>
        <name>[2Fe-2S] cluster</name>
        <dbReference type="ChEBI" id="CHEBI:190135"/>
    </ligand>
</feature>
<evidence type="ECO:0000259" key="4">
    <source>
        <dbReference type="Pfam" id="PF10418"/>
    </source>
</evidence>
<dbReference type="OrthoDB" id="9778346at2"/>
<reference evidence="5 6" key="1">
    <citation type="journal article" date="2010" name="Stand. Genomic Sci.">
        <title>Complete genome sequence of Aminobacterium colombiense type strain (ALA-1).</title>
        <authorList>
            <person name="Chertkov O."/>
            <person name="Sikorski J."/>
            <person name="Brambilla E."/>
            <person name="Lapidus A."/>
            <person name="Copeland A."/>
            <person name="Glavina Del Rio T."/>
            <person name="Nolan M."/>
            <person name="Lucas S."/>
            <person name="Tice H."/>
            <person name="Cheng J.F."/>
            <person name="Han C."/>
            <person name="Detter J.C."/>
            <person name="Bruce D."/>
            <person name="Tapia R."/>
            <person name="Goodwin L."/>
            <person name="Pitluck S."/>
            <person name="Liolios K."/>
            <person name="Ivanova N."/>
            <person name="Mavromatis K."/>
            <person name="Ovchinnikova G."/>
            <person name="Pati A."/>
            <person name="Chen A."/>
            <person name="Palaniappan K."/>
            <person name="Land M."/>
            <person name="Hauser L."/>
            <person name="Chang Y.J."/>
            <person name="Jeffries C.D."/>
            <person name="Spring S."/>
            <person name="Rohde M."/>
            <person name="Goker M."/>
            <person name="Bristow J."/>
            <person name="Eisen J.A."/>
            <person name="Markowitz V."/>
            <person name="Hugenholtz P."/>
            <person name="Kyrpides N.C."/>
            <person name="Klenk H.P."/>
        </authorList>
    </citation>
    <scope>NUCLEOTIDE SEQUENCE [LARGE SCALE GENOMIC DNA]</scope>
    <source>
        <strain evidence="6">DSM 12261 / ALA-1</strain>
    </source>
</reference>
<sequence>MYKIISKKLVVPKEFDVWVEAPRVARHVKPGQFVIIRTNPQGERVPLTVADYDREKGLIRMIFQTVGKTTAEFADMNVGDCLTDILGPLGTPSEIKNYGTVLMVGGGVGIAALFPIIRALKEAGNKVYTILGGRTKDLVIMKEECEKYSDELLITTDDGSAGKKGVVTDAMVELAERGVKIDQSWAIGPSIMMKFASLKAKELDIPMFVSLNPIMIDGTGMCGGCRVTIHDQIRFACVDGPEFDGWGVNWNEFMNRMRQYKDEEKMSLEKYKAEMGEE</sequence>
<dbReference type="AlphaFoldDB" id="D5EG03"/>
<evidence type="ECO:0000313" key="5">
    <source>
        <dbReference type="EMBL" id="ADE57485.1"/>
    </source>
</evidence>
<dbReference type="Pfam" id="PF10418">
    <property type="entry name" value="DHODB_Fe-S_bind"/>
    <property type="match status" value="1"/>
</dbReference>